<dbReference type="EMBL" id="SRLO01000783">
    <property type="protein sequence ID" value="TNN46559.1"/>
    <property type="molecule type" value="Genomic_DNA"/>
</dbReference>
<reference evidence="1 2" key="1">
    <citation type="submission" date="2019-03" db="EMBL/GenBank/DDBJ databases">
        <title>First draft genome of Liparis tanakae, snailfish: a comprehensive survey of snailfish specific genes.</title>
        <authorList>
            <person name="Kim W."/>
            <person name="Song I."/>
            <person name="Jeong J.-H."/>
            <person name="Kim D."/>
            <person name="Kim S."/>
            <person name="Ryu S."/>
            <person name="Song J.Y."/>
            <person name="Lee S.K."/>
        </authorList>
    </citation>
    <scope>NUCLEOTIDE SEQUENCE [LARGE SCALE GENOMIC DNA]</scope>
    <source>
        <tissue evidence="1">Muscle</tissue>
    </source>
</reference>
<evidence type="ECO:0000313" key="2">
    <source>
        <dbReference type="Proteomes" id="UP000314294"/>
    </source>
</evidence>
<evidence type="ECO:0000313" key="1">
    <source>
        <dbReference type="EMBL" id="TNN46559.1"/>
    </source>
</evidence>
<dbReference type="AlphaFoldDB" id="A0A4Z2FZ83"/>
<keyword evidence="2" id="KW-1185">Reference proteome</keyword>
<dbReference type="Proteomes" id="UP000314294">
    <property type="component" value="Unassembled WGS sequence"/>
</dbReference>
<comment type="caution">
    <text evidence="1">The sequence shown here is derived from an EMBL/GenBank/DDBJ whole genome shotgun (WGS) entry which is preliminary data.</text>
</comment>
<protein>
    <submittedName>
        <fullName evidence="1">Uncharacterized protein</fullName>
    </submittedName>
</protein>
<proteinExistence type="predicted"/>
<gene>
    <name evidence="1" type="ORF">EYF80_043233</name>
</gene>
<sequence>MSKGLQCPLNTTWGQHVAYMMEMMDNQITADAQVELRLILIDLVRCGLLGMPTGGRAFLIGLKPRGDEPGE</sequence>
<organism evidence="1 2">
    <name type="scientific">Liparis tanakae</name>
    <name type="common">Tanaka's snailfish</name>
    <dbReference type="NCBI Taxonomy" id="230148"/>
    <lineage>
        <taxon>Eukaryota</taxon>
        <taxon>Metazoa</taxon>
        <taxon>Chordata</taxon>
        <taxon>Craniata</taxon>
        <taxon>Vertebrata</taxon>
        <taxon>Euteleostomi</taxon>
        <taxon>Actinopterygii</taxon>
        <taxon>Neopterygii</taxon>
        <taxon>Teleostei</taxon>
        <taxon>Neoteleostei</taxon>
        <taxon>Acanthomorphata</taxon>
        <taxon>Eupercaria</taxon>
        <taxon>Perciformes</taxon>
        <taxon>Cottioidei</taxon>
        <taxon>Cottales</taxon>
        <taxon>Liparidae</taxon>
        <taxon>Liparis</taxon>
    </lineage>
</organism>
<name>A0A4Z2FZ83_9TELE</name>
<accession>A0A4Z2FZ83</accession>